<name>A0ACB9MTR3_9MYRT</name>
<proteinExistence type="predicted"/>
<gene>
    <name evidence="1" type="ORF">MLD38_031157</name>
</gene>
<dbReference type="Proteomes" id="UP001057402">
    <property type="component" value="Chromosome 9"/>
</dbReference>
<comment type="caution">
    <text evidence="1">The sequence shown here is derived from an EMBL/GenBank/DDBJ whole genome shotgun (WGS) entry which is preliminary data.</text>
</comment>
<keyword evidence="2" id="KW-1185">Reference proteome</keyword>
<protein>
    <submittedName>
        <fullName evidence="1">Uncharacterized protein</fullName>
    </submittedName>
</protein>
<accession>A0ACB9MTR3</accession>
<organism evidence="1 2">
    <name type="scientific">Melastoma candidum</name>
    <dbReference type="NCBI Taxonomy" id="119954"/>
    <lineage>
        <taxon>Eukaryota</taxon>
        <taxon>Viridiplantae</taxon>
        <taxon>Streptophyta</taxon>
        <taxon>Embryophyta</taxon>
        <taxon>Tracheophyta</taxon>
        <taxon>Spermatophyta</taxon>
        <taxon>Magnoliopsida</taxon>
        <taxon>eudicotyledons</taxon>
        <taxon>Gunneridae</taxon>
        <taxon>Pentapetalae</taxon>
        <taxon>rosids</taxon>
        <taxon>malvids</taxon>
        <taxon>Myrtales</taxon>
        <taxon>Melastomataceae</taxon>
        <taxon>Melastomatoideae</taxon>
        <taxon>Melastomateae</taxon>
        <taxon>Melastoma</taxon>
    </lineage>
</organism>
<reference evidence="2" key="1">
    <citation type="journal article" date="2023" name="Front. Plant Sci.">
        <title>Chromosomal-level genome assembly of Melastoma candidum provides insights into trichome evolution.</title>
        <authorList>
            <person name="Zhong Y."/>
            <person name="Wu W."/>
            <person name="Sun C."/>
            <person name="Zou P."/>
            <person name="Liu Y."/>
            <person name="Dai S."/>
            <person name="Zhou R."/>
        </authorList>
    </citation>
    <scope>NUCLEOTIDE SEQUENCE [LARGE SCALE GENOMIC DNA]</scope>
</reference>
<sequence>MGMELEEKHQQSAAPPTPHLPKELWSVIGGHLDSHIDLLRFRSVCSSWRSLPIPRNSRQPEFPLVVPSFTYPMTSVSLVRFIVYRLEPSDEGGSPQGWLIKVDESHPGSPRLISTVSQRPIKYKPANFPQTVKFNEFRVSEVCREYVIGRNSSKVVFLRDYLRHGLRNCVAFALTREGSLRYWRYGDDHWKAPVWEGTSMEVAYDDLSIRDRQVYAVDRFGTVHWIDSCHRAVQFSPPLCGVGQKKHLLEYLGDLYVVDRYEQDYNCQESQHPRLCCYRTIDFKLYRLDQEWGKWDEINELRGMVMFIGESSSFCISMDGFSRCGENRIYFTEKGRCGLFEGKVYVFDLVDRSVKRLVSMPECWRTLWPVF</sequence>
<dbReference type="EMBL" id="CM042888">
    <property type="protein sequence ID" value="KAI4325790.1"/>
    <property type="molecule type" value="Genomic_DNA"/>
</dbReference>
<evidence type="ECO:0000313" key="2">
    <source>
        <dbReference type="Proteomes" id="UP001057402"/>
    </source>
</evidence>
<evidence type="ECO:0000313" key="1">
    <source>
        <dbReference type="EMBL" id="KAI4325790.1"/>
    </source>
</evidence>